<proteinExistence type="predicted"/>
<dbReference type="PROSITE" id="PS50088">
    <property type="entry name" value="ANK_REPEAT"/>
    <property type="match status" value="1"/>
</dbReference>
<dbReference type="AlphaFoldDB" id="A0A2R5GB17"/>
<reference evidence="4 5" key="1">
    <citation type="submission" date="2017-12" db="EMBL/GenBank/DDBJ databases">
        <title>Sequencing, de novo assembly and annotation of complete genome of a new Thraustochytrid species, strain FCC1311.</title>
        <authorList>
            <person name="Sedici K."/>
            <person name="Godart F."/>
            <person name="Aiese Cigliano R."/>
            <person name="Sanseverino W."/>
            <person name="Barakat M."/>
            <person name="Ortet P."/>
            <person name="Marechal E."/>
            <person name="Cagnac O."/>
            <person name="Amato A."/>
        </authorList>
    </citation>
    <scope>NUCLEOTIDE SEQUENCE [LARGE SCALE GENOMIC DNA]</scope>
</reference>
<evidence type="ECO:0000256" key="1">
    <source>
        <dbReference type="ARBA" id="ARBA00022737"/>
    </source>
</evidence>
<dbReference type="SMART" id="SM00248">
    <property type="entry name" value="ANK"/>
    <property type="match status" value="5"/>
</dbReference>
<keyword evidence="5" id="KW-1185">Reference proteome</keyword>
<dbReference type="PANTHER" id="PTHR24198:SF194">
    <property type="entry name" value="INVERSIN-A"/>
    <property type="match status" value="1"/>
</dbReference>
<evidence type="ECO:0000256" key="2">
    <source>
        <dbReference type="ARBA" id="ARBA00023043"/>
    </source>
</evidence>
<dbReference type="Pfam" id="PF12796">
    <property type="entry name" value="Ank_2"/>
    <property type="match status" value="2"/>
</dbReference>
<dbReference type="InterPro" id="IPR002110">
    <property type="entry name" value="Ankyrin_rpt"/>
</dbReference>
<dbReference type="InterPro" id="IPR036770">
    <property type="entry name" value="Ankyrin_rpt-contain_sf"/>
</dbReference>
<dbReference type="EMBL" id="BEYU01000040">
    <property type="protein sequence ID" value="GBG28202.1"/>
    <property type="molecule type" value="Genomic_DNA"/>
</dbReference>
<evidence type="ECO:0000313" key="4">
    <source>
        <dbReference type="EMBL" id="GBG28202.1"/>
    </source>
</evidence>
<dbReference type="OrthoDB" id="539213at2759"/>
<protein>
    <submittedName>
        <fullName evidence="4">Ankyrin repeat domain-containing protein 6</fullName>
    </submittedName>
</protein>
<keyword evidence="2 3" id="KW-0040">ANK repeat</keyword>
<evidence type="ECO:0000256" key="3">
    <source>
        <dbReference type="PROSITE-ProRule" id="PRU00023"/>
    </source>
</evidence>
<evidence type="ECO:0000313" key="5">
    <source>
        <dbReference type="Proteomes" id="UP000241890"/>
    </source>
</evidence>
<keyword evidence="1" id="KW-0677">Repeat</keyword>
<accession>A0A2R5GB17</accession>
<name>A0A2R5GB17_9STRA</name>
<dbReference type="PANTHER" id="PTHR24198">
    <property type="entry name" value="ANKYRIN REPEAT AND PROTEIN KINASE DOMAIN-CONTAINING PROTEIN"/>
    <property type="match status" value="1"/>
</dbReference>
<gene>
    <name evidence="4" type="ORF">FCC1311_044252</name>
</gene>
<feature type="repeat" description="ANK" evidence="3">
    <location>
        <begin position="105"/>
        <end position="140"/>
    </location>
</feature>
<dbReference type="InParanoid" id="A0A2R5GB17"/>
<dbReference type="Pfam" id="PF00023">
    <property type="entry name" value="Ank"/>
    <property type="match status" value="1"/>
</dbReference>
<dbReference type="PROSITE" id="PS50297">
    <property type="entry name" value="ANK_REP_REGION"/>
    <property type="match status" value="1"/>
</dbReference>
<dbReference type="SUPFAM" id="SSF48403">
    <property type="entry name" value="Ankyrin repeat"/>
    <property type="match status" value="2"/>
</dbReference>
<comment type="caution">
    <text evidence="4">The sequence shown here is derived from an EMBL/GenBank/DDBJ whole genome shotgun (WGS) entry which is preliminary data.</text>
</comment>
<dbReference type="Gene3D" id="1.25.40.20">
    <property type="entry name" value="Ankyrin repeat-containing domain"/>
    <property type="match status" value="2"/>
</dbReference>
<organism evidence="4 5">
    <name type="scientific">Hondaea fermentalgiana</name>
    <dbReference type="NCBI Taxonomy" id="2315210"/>
    <lineage>
        <taxon>Eukaryota</taxon>
        <taxon>Sar</taxon>
        <taxon>Stramenopiles</taxon>
        <taxon>Bigyra</taxon>
        <taxon>Labyrinthulomycetes</taxon>
        <taxon>Thraustochytrida</taxon>
        <taxon>Thraustochytriidae</taxon>
        <taxon>Hondaea</taxon>
    </lineage>
</organism>
<sequence>MDVVDLAACGDLDGVKEALADAGTTPEQVNSIDKDGRSALHYSCLNDDVKLLEILLADDRTDVTLRTPRGDTCLHLASLYASQRAMKMLFTDERGLALLNEQNQWQETPLHLCAGSGDKDAVKAAQLLLDQGAAMDIADKWGRGPYDVSRENGENGLVKVFEAWLEDQDAETRAAVEKITTAFRSENQRSGAVMHEDAKAQFATRANMLKTGLAGALAGLKKVSITEKTMFAKAEGHVADSASGKPDARSRGKVLSKLIDFPGDVEEIENYLADAAVDAGGADAYGLTALHKFASWNKVELIEMILPHLSKEDINAQDPEGKTALHWACEMASVAAVTRLVACPDVDPEVKDKKGRTPLALINGGDDGPIVARVRKALTGSSEKQ</sequence>
<dbReference type="Proteomes" id="UP000241890">
    <property type="component" value="Unassembled WGS sequence"/>
</dbReference>